<keyword evidence="3" id="KW-1185">Reference proteome</keyword>
<dbReference type="Proteomes" id="UP000431401">
    <property type="component" value="Unassembled WGS sequence"/>
</dbReference>
<dbReference type="EMBL" id="WEGI01000010">
    <property type="protein sequence ID" value="MQY28975.1"/>
    <property type="molecule type" value="Genomic_DNA"/>
</dbReference>
<name>A0A7K0DT80_9NOCA</name>
<sequence length="132" mass="13643">MNRITVGLGCAVGAVLVVGAATASASPSAAVHGGHTVTAHVTGEKAGHVCRIAGAGIDMPWQPVGADGTVDLDTGPVSGGRHEARVVCADPRSGDPSVRTVGREDDVFTGHWAPAFEFLHHHRLEFLTPREH</sequence>
<comment type="caution">
    <text evidence="2">The sequence shown here is derived from an EMBL/GenBank/DDBJ whole genome shotgun (WGS) entry which is preliminary data.</text>
</comment>
<evidence type="ECO:0008006" key="4">
    <source>
        <dbReference type="Google" id="ProtNLM"/>
    </source>
</evidence>
<evidence type="ECO:0000313" key="2">
    <source>
        <dbReference type="EMBL" id="MQY28975.1"/>
    </source>
</evidence>
<dbReference type="RefSeq" id="WP_153345461.1">
    <property type="nucleotide sequence ID" value="NZ_WEGI01000010.1"/>
</dbReference>
<feature type="signal peptide" evidence="1">
    <location>
        <begin position="1"/>
        <end position="25"/>
    </location>
</feature>
<organism evidence="2 3">
    <name type="scientific">Nocardia aurantia</name>
    <dbReference type="NCBI Taxonomy" id="2585199"/>
    <lineage>
        <taxon>Bacteria</taxon>
        <taxon>Bacillati</taxon>
        <taxon>Actinomycetota</taxon>
        <taxon>Actinomycetes</taxon>
        <taxon>Mycobacteriales</taxon>
        <taxon>Nocardiaceae</taxon>
        <taxon>Nocardia</taxon>
    </lineage>
</organism>
<proteinExistence type="predicted"/>
<evidence type="ECO:0000313" key="3">
    <source>
        <dbReference type="Proteomes" id="UP000431401"/>
    </source>
</evidence>
<dbReference type="OrthoDB" id="4556072at2"/>
<accession>A0A7K0DT80</accession>
<keyword evidence="1" id="KW-0732">Signal</keyword>
<feature type="chain" id="PRO_5029695475" description="Secreted protein" evidence="1">
    <location>
        <begin position="26"/>
        <end position="132"/>
    </location>
</feature>
<protein>
    <recommendedName>
        <fullName evidence="4">Secreted protein</fullName>
    </recommendedName>
</protein>
<dbReference type="AlphaFoldDB" id="A0A7K0DT80"/>
<reference evidence="2 3" key="1">
    <citation type="submission" date="2019-10" db="EMBL/GenBank/DDBJ databases">
        <title>Nocardia macrotermitis sp. nov. and Nocardia aurantia sp. nov., isolated from the gut of fungus growing-termite Macrotermes natalensis.</title>
        <authorList>
            <person name="Benndorf R."/>
            <person name="Schwitalla J."/>
            <person name="Martin K."/>
            <person name="De Beer W."/>
            <person name="Kaster A.-K."/>
            <person name="Vollmers J."/>
            <person name="Poulsen M."/>
            <person name="Beemelmanns C."/>
        </authorList>
    </citation>
    <scope>NUCLEOTIDE SEQUENCE [LARGE SCALE GENOMIC DNA]</scope>
    <source>
        <strain evidence="2 3">RB56</strain>
    </source>
</reference>
<evidence type="ECO:0000256" key="1">
    <source>
        <dbReference type="SAM" id="SignalP"/>
    </source>
</evidence>
<gene>
    <name evidence="2" type="ORF">NRB56_45640</name>
</gene>